<organism evidence="1 2">
    <name type="scientific">Siminovitchia sediminis</name>
    <dbReference type="NCBI Taxonomy" id="1274353"/>
    <lineage>
        <taxon>Bacteria</taxon>
        <taxon>Bacillati</taxon>
        <taxon>Bacillota</taxon>
        <taxon>Bacilli</taxon>
        <taxon>Bacillales</taxon>
        <taxon>Bacillaceae</taxon>
        <taxon>Siminovitchia</taxon>
    </lineage>
</organism>
<evidence type="ECO:0000313" key="1">
    <source>
        <dbReference type="EMBL" id="MFD1705687.1"/>
    </source>
</evidence>
<dbReference type="Pfam" id="PF10720">
    <property type="entry name" value="DUF2515"/>
    <property type="match status" value="1"/>
</dbReference>
<accession>A0ABW4KF83</accession>
<dbReference type="EMBL" id="JBHUEO010000005">
    <property type="protein sequence ID" value="MFD1705687.1"/>
    <property type="molecule type" value="Genomic_DNA"/>
</dbReference>
<reference evidence="2" key="1">
    <citation type="journal article" date="2019" name="Int. J. Syst. Evol. Microbiol.">
        <title>The Global Catalogue of Microorganisms (GCM) 10K type strain sequencing project: providing services to taxonomists for standard genome sequencing and annotation.</title>
        <authorList>
            <consortium name="The Broad Institute Genomics Platform"/>
            <consortium name="The Broad Institute Genome Sequencing Center for Infectious Disease"/>
            <person name="Wu L."/>
            <person name="Ma J."/>
        </authorList>
    </citation>
    <scope>NUCLEOTIDE SEQUENCE [LARGE SCALE GENOMIC DNA]</scope>
    <source>
        <strain evidence="2">CGMCC 1.12295</strain>
    </source>
</reference>
<dbReference type="InterPro" id="IPR019658">
    <property type="entry name" value="DUF2515"/>
</dbReference>
<dbReference type="RefSeq" id="WP_380772235.1">
    <property type="nucleotide sequence ID" value="NZ_JBHUEO010000005.1"/>
</dbReference>
<gene>
    <name evidence="1" type="ORF">ACFSCZ_02855</name>
</gene>
<name>A0ABW4KF83_9BACI</name>
<dbReference type="Proteomes" id="UP001597301">
    <property type="component" value="Unassembled WGS sequence"/>
</dbReference>
<evidence type="ECO:0000313" key="2">
    <source>
        <dbReference type="Proteomes" id="UP001597301"/>
    </source>
</evidence>
<keyword evidence="2" id="KW-1185">Reference proteome</keyword>
<sequence length="347" mass="41074">MKKLTHDDLIIVEKIQSVTQKYNLNNITRTNAYLDFYMQYPEIHWAFLGHAVSRNGGWNMTDLKGDLISRLLGENKQKEFFDFLERGNWLIFQDVYPQFLLYAECVKRQKNLFYLLPSLGTSMFMEVLWNDFWETRNSYTLAMAQVINEQNYLETRVIQNKKYKEEVLDTLEFLLQDLLSINHLLFPLCKKATVTPLIGTTIHQFSSLHQRITLGRKLYQLLFRDPQRHRELLAWCLEHPHTGSRKDYWPHLFNDVNEGVPGPLQFRRLQECRLTSGTPKFYSPRLEYAWPNVRHHPPEPGDWFHDPSVVRYLKENDGPVDEDISGEYCETLQNLELAVLAKKTVFL</sequence>
<protein>
    <submittedName>
        <fullName evidence="1">DUF2515 family protein</fullName>
    </submittedName>
</protein>
<proteinExistence type="predicted"/>
<comment type="caution">
    <text evidence="1">The sequence shown here is derived from an EMBL/GenBank/DDBJ whole genome shotgun (WGS) entry which is preliminary data.</text>
</comment>